<sequence length="163" mass="17874">MPPEAALSIMNGRSDGQQSQAAKPAQTVGRHGQQTQRRVRFQQPLEQDALGHTMPRGADQRRDEQKKKSETTIQRPPAMTVVAESEWGDGSQTAEPTVVTARARETGGTSRSEGGGRQRNVLVARQLVPDEESAMGGEEWSYPIRGGEGLQDNQRPENVTRTQ</sequence>
<organism evidence="2 3">
    <name type="scientific">Phytophthora infestans</name>
    <name type="common">Potato late blight agent</name>
    <name type="synonym">Botrytis infestans</name>
    <dbReference type="NCBI Taxonomy" id="4787"/>
    <lineage>
        <taxon>Eukaryota</taxon>
        <taxon>Sar</taxon>
        <taxon>Stramenopiles</taxon>
        <taxon>Oomycota</taxon>
        <taxon>Peronosporomycetes</taxon>
        <taxon>Peronosporales</taxon>
        <taxon>Peronosporaceae</taxon>
        <taxon>Phytophthora</taxon>
    </lineage>
</organism>
<protein>
    <submittedName>
        <fullName evidence="2">Uncharacterized protein</fullName>
    </submittedName>
</protein>
<gene>
    <name evidence="2" type="ORF">GN244_ATG10735</name>
</gene>
<name>A0A833SNI0_PHYIN</name>
<reference evidence="2" key="1">
    <citation type="submission" date="2020-04" db="EMBL/GenBank/DDBJ databases">
        <title>Hybrid Assembly of Korean Phytophthora infestans isolates.</title>
        <authorList>
            <person name="Prokchorchik M."/>
            <person name="Lee Y."/>
            <person name="Seo J."/>
            <person name="Cho J.-H."/>
            <person name="Park Y.-E."/>
            <person name="Jang D.-C."/>
            <person name="Im J.-S."/>
            <person name="Choi J.-G."/>
            <person name="Park H.-J."/>
            <person name="Lee G.-B."/>
            <person name="Lee Y.-G."/>
            <person name="Hong S.-Y."/>
            <person name="Cho K."/>
            <person name="Sohn K.H."/>
        </authorList>
    </citation>
    <scope>NUCLEOTIDE SEQUENCE</scope>
    <source>
        <strain evidence="2">KR_1_A1</strain>
    </source>
</reference>
<accession>A0A833SNI0</accession>
<comment type="caution">
    <text evidence="2">The sequence shown here is derived from an EMBL/GenBank/DDBJ whole genome shotgun (WGS) entry which is preliminary data.</text>
</comment>
<evidence type="ECO:0000313" key="3">
    <source>
        <dbReference type="Proteomes" id="UP000602510"/>
    </source>
</evidence>
<evidence type="ECO:0000313" key="2">
    <source>
        <dbReference type="EMBL" id="KAF4037187.1"/>
    </source>
</evidence>
<keyword evidence="3" id="KW-1185">Reference proteome</keyword>
<feature type="compositionally biased region" description="Polar residues" evidence="1">
    <location>
        <begin position="151"/>
        <end position="163"/>
    </location>
</feature>
<dbReference type="Proteomes" id="UP000602510">
    <property type="component" value="Unassembled WGS sequence"/>
</dbReference>
<dbReference type="AlphaFoldDB" id="A0A833SNI0"/>
<feature type="compositionally biased region" description="Basic and acidic residues" evidence="1">
    <location>
        <begin position="58"/>
        <end position="70"/>
    </location>
</feature>
<feature type="region of interest" description="Disordered" evidence="1">
    <location>
        <begin position="1"/>
        <end position="163"/>
    </location>
</feature>
<dbReference type="EMBL" id="WSZM01000248">
    <property type="protein sequence ID" value="KAF4037187.1"/>
    <property type="molecule type" value="Genomic_DNA"/>
</dbReference>
<evidence type="ECO:0000256" key="1">
    <source>
        <dbReference type="SAM" id="MobiDB-lite"/>
    </source>
</evidence>
<proteinExistence type="predicted"/>